<evidence type="ECO:0000259" key="6">
    <source>
        <dbReference type="Pfam" id="PF00291"/>
    </source>
</evidence>
<dbReference type="InterPro" id="IPR027278">
    <property type="entry name" value="ACCD_DCysDesulf"/>
</dbReference>
<dbReference type="RefSeq" id="WP_104424870.1">
    <property type="nucleotide sequence ID" value="NZ_PTIY01000014.1"/>
</dbReference>
<dbReference type="InterPro" id="IPR036052">
    <property type="entry name" value="TrpB-like_PALP_sf"/>
</dbReference>
<dbReference type="EMBL" id="PTIY01000014">
    <property type="protein sequence ID" value="PPK67322.1"/>
    <property type="molecule type" value="Genomic_DNA"/>
</dbReference>
<protein>
    <submittedName>
        <fullName evidence="7">1-aminocyclopropane-1-carboxylate deaminase</fullName>
    </submittedName>
</protein>
<dbReference type="Gene3D" id="3.40.50.1100">
    <property type="match status" value="2"/>
</dbReference>
<gene>
    <name evidence="7" type="ORF">B0F88_11469</name>
</gene>
<comment type="caution">
    <text evidence="7">The sequence shown here is derived from an EMBL/GenBank/DDBJ whole genome shotgun (WGS) entry which is preliminary data.</text>
</comment>
<reference evidence="7 8" key="1">
    <citation type="submission" date="2018-02" db="EMBL/GenBank/DDBJ databases">
        <title>Subsurface microbial communities from deep shales in Ohio and West Virginia, USA.</title>
        <authorList>
            <person name="Wrighton K."/>
        </authorList>
    </citation>
    <scope>NUCLEOTIDE SEQUENCE [LARGE SCALE GENOMIC DNA]</scope>
    <source>
        <strain evidence="7 8">OWC-G53F</strain>
    </source>
</reference>
<dbReference type="Proteomes" id="UP000238071">
    <property type="component" value="Unassembled WGS sequence"/>
</dbReference>
<keyword evidence="8" id="KW-1185">Reference proteome</keyword>
<sequence length="298" mass="33257">MHPELIKLEKTFNPSILTKIEDPRLSQYPIELWMKRDDLLHPVISGNKWRKLKYILDHALSLGKDTIVSMGGAYSNHLHALAYVGKVLGLKTIGLVRGEPPETLTPTLLDMKNWGMELRFVSRSDYRILRQYKGWHDLPGLKPGQYWLPEGGALDLALNGVAELVAEITIPYDTLCVSCGTGTTLAGIIDAVPERASVLGFAALKNAGFLNAEVEAKLSQPRNNWQINLDYHFGGFAKTNAQLSAFIEDFELKTTIPLEPVYTGKMMYAVYALIKEYYFKPGQRIIAIHTGGLQGKRG</sequence>
<evidence type="ECO:0000256" key="3">
    <source>
        <dbReference type="ARBA" id="ARBA00022898"/>
    </source>
</evidence>
<name>A0A2S6GPY2_9GAMM</name>
<keyword evidence="3 5" id="KW-0663">Pyridoxal phosphate</keyword>
<evidence type="ECO:0000313" key="8">
    <source>
        <dbReference type="Proteomes" id="UP000238071"/>
    </source>
</evidence>
<feature type="modified residue" description="N6-(pyridoxal phosphate)lysine" evidence="5">
    <location>
        <position position="48"/>
    </location>
</feature>
<dbReference type="OrthoDB" id="9801249at2"/>
<evidence type="ECO:0000256" key="5">
    <source>
        <dbReference type="PIRSR" id="PIRSR006278-2"/>
    </source>
</evidence>
<comment type="similarity">
    <text evidence="2">Belongs to the ACC deaminase/D-cysteine desulfhydrase family.</text>
</comment>
<dbReference type="InterPro" id="IPR001926">
    <property type="entry name" value="TrpB-like_PALP"/>
</dbReference>
<comment type="cofactor">
    <cofactor evidence="1">
        <name>pyridoxal 5'-phosphate</name>
        <dbReference type="ChEBI" id="CHEBI:597326"/>
    </cofactor>
</comment>
<organism evidence="7 8">
    <name type="scientific">Methylobacter tundripaludum</name>
    <dbReference type="NCBI Taxonomy" id="173365"/>
    <lineage>
        <taxon>Bacteria</taxon>
        <taxon>Pseudomonadati</taxon>
        <taxon>Pseudomonadota</taxon>
        <taxon>Gammaproteobacteria</taxon>
        <taxon>Methylococcales</taxon>
        <taxon>Methylococcaceae</taxon>
        <taxon>Methylobacter</taxon>
    </lineage>
</organism>
<dbReference type="AlphaFoldDB" id="A0A2S6GPY2"/>
<dbReference type="Pfam" id="PF00291">
    <property type="entry name" value="PALP"/>
    <property type="match status" value="1"/>
</dbReference>
<dbReference type="SUPFAM" id="SSF53686">
    <property type="entry name" value="Tryptophan synthase beta subunit-like PLP-dependent enzymes"/>
    <property type="match status" value="1"/>
</dbReference>
<dbReference type="GO" id="GO:0019148">
    <property type="term" value="F:D-cysteine desulfhydrase activity"/>
    <property type="evidence" value="ECO:0007669"/>
    <property type="project" value="TreeGrafter"/>
</dbReference>
<dbReference type="PANTHER" id="PTHR43780">
    <property type="entry name" value="1-AMINOCYCLOPROPANE-1-CARBOXYLATE DEAMINASE-RELATED"/>
    <property type="match status" value="1"/>
</dbReference>
<feature type="active site" description="Nucleophile" evidence="4">
    <location>
        <position position="75"/>
    </location>
</feature>
<feature type="domain" description="Tryptophan synthase beta chain-like PALP" evidence="6">
    <location>
        <begin position="23"/>
        <end position="291"/>
    </location>
</feature>
<dbReference type="PIRSF" id="PIRSF006278">
    <property type="entry name" value="ACCD_DCysDesulf"/>
    <property type="match status" value="1"/>
</dbReference>
<accession>A0A2S6GPY2</accession>
<dbReference type="PANTHER" id="PTHR43780:SF2">
    <property type="entry name" value="1-AMINOCYCLOPROPANE-1-CARBOXYLATE DEAMINASE-RELATED"/>
    <property type="match status" value="1"/>
</dbReference>
<evidence type="ECO:0000313" key="7">
    <source>
        <dbReference type="EMBL" id="PPK67322.1"/>
    </source>
</evidence>
<evidence type="ECO:0000256" key="1">
    <source>
        <dbReference type="ARBA" id="ARBA00001933"/>
    </source>
</evidence>
<evidence type="ECO:0000256" key="2">
    <source>
        <dbReference type="ARBA" id="ARBA00008639"/>
    </source>
</evidence>
<evidence type="ECO:0000256" key="4">
    <source>
        <dbReference type="PIRSR" id="PIRSR006278-1"/>
    </source>
</evidence>
<proteinExistence type="inferred from homology"/>